<name>A0A6J6AXJ6_9ZZZZ</name>
<sequence>MRITFCVSIPVADASCTLSLTARIALPSLDLCNENATDNKIIIPRIAVVKSLGVIPIGPISRLTCFEKLVNCFVRPPNRNRNKLISISDRPSDTTNCELEPIPRFVKRAKIPQLISSPKHPPNKITSGPEIRIGIFRWTLKKNAKSAPNVTISPCAKFVTPVVPITSESPTEHIAIMIPRRIPSVNL</sequence>
<reference evidence="1" key="1">
    <citation type="submission" date="2020-05" db="EMBL/GenBank/DDBJ databases">
        <authorList>
            <person name="Chiriac C."/>
            <person name="Salcher M."/>
            <person name="Ghai R."/>
            <person name="Kavagutti S V."/>
        </authorList>
    </citation>
    <scope>NUCLEOTIDE SEQUENCE</scope>
</reference>
<dbReference type="EMBL" id="CAEZSE010000029">
    <property type="protein sequence ID" value="CAB4531264.1"/>
    <property type="molecule type" value="Genomic_DNA"/>
</dbReference>
<gene>
    <name evidence="1" type="ORF">UFOPK1353_00292</name>
</gene>
<accession>A0A6J6AXJ6</accession>
<dbReference type="AlphaFoldDB" id="A0A6J6AXJ6"/>
<proteinExistence type="predicted"/>
<organism evidence="1">
    <name type="scientific">freshwater metagenome</name>
    <dbReference type="NCBI Taxonomy" id="449393"/>
    <lineage>
        <taxon>unclassified sequences</taxon>
        <taxon>metagenomes</taxon>
        <taxon>ecological metagenomes</taxon>
    </lineage>
</organism>
<protein>
    <submittedName>
        <fullName evidence="1">Unannotated protein</fullName>
    </submittedName>
</protein>
<evidence type="ECO:0000313" key="1">
    <source>
        <dbReference type="EMBL" id="CAB4531264.1"/>
    </source>
</evidence>